<sequence length="283" mass="30766">MLTDVTPELLAQAIAAHRAAGGDAISRLGYFTKPFRVAEGPLGGLVVKRYRAPGDAALLDRMARAHDAYVALLADAGVPVPDTGFHLIDGAPVVVQDGLPDASMMRPLMQDATRDEAIRYCDAAGSVIARFWHHVTDHPERVGFHPSIRNFAIVEDEAIFFDTFPPLIGYSRDEMGRLLLTFSESALMRGVGPFIKGRVTAIQDEWYSPAGTLVGLVGSACRLRPDDAEAFLDWGRGFANQHMAPWAEEAVAEMQEPPRLSGLWTGMRRAMGLVGEPNLKSGQ</sequence>
<evidence type="ECO:0000313" key="2">
    <source>
        <dbReference type="Proteomes" id="UP000036938"/>
    </source>
</evidence>
<protein>
    <recommendedName>
        <fullName evidence="3">Aminoglycoside phosphotransferase domain-containing protein</fullName>
    </recommendedName>
</protein>
<evidence type="ECO:0008006" key="3">
    <source>
        <dbReference type="Google" id="ProtNLM"/>
    </source>
</evidence>
<comment type="caution">
    <text evidence="1">The sequence shown here is derived from an EMBL/GenBank/DDBJ whole genome shotgun (WGS) entry which is preliminary data.</text>
</comment>
<dbReference type="EMBL" id="AQQZ01000003">
    <property type="protein sequence ID" value="KNG94190.1"/>
    <property type="molecule type" value="Genomic_DNA"/>
</dbReference>
<dbReference type="AlphaFoldDB" id="A0A0L1JR28"/>
<dbReference type="Proteomes" id="UP000036938">
    <property type="component" value="Unassembled WGS sequence"/>
</dbReference>
<dbReference type="RefSeq" id="WP_050530340.1">
    <property type="nucleotide sequence ID" value="NZ_AQQZ01000003.1"/>
</dbReference>
<proteinExistence type="predicted"/>
<organism evidence="1 2">
    <name type="scientific">Pseudaestuariivita atlantica</name>
    <dbReference type="NCBI Taxonomy" id="1317121"/>
    <lineage>
        <taxon>Bacteria</taxon>
        <taxon>Pseudomonadati</taxon>
        <taxon>Pseudomonadota</taxon>
        <taxon>Alphaproteobacteria</taxon>
        <taxon>Rhodobacterales</taxon>
        <taxon>Paracoccaceae</taxon>
        <taxon>Pseudaestuariivita</taxon>
    </lineage>
</organism>
<keyword evidence="2" id="KW-1185">Reference proteome</keyword>
<gene>
    <name evidence="1" type="ORF">ATO11_08175</name>
</gene>
<evidence type="ECO:0000313" key="1">
    <source>
        <dbReference type="EMBL" id="KNG94190.1"/>
    </source>
</evidence>
<dbReference type="InterPro" id="IPR045780">
    <property type="entry name" value="DUF6206"/>
</dbReference>
<dbReference type="Pfam" id="PF19709">
    <property type="entry name" value="DUF6206"/>
    <property type="match status" value="1"/>
</dbReference>
<accession>A0A0L1JR28</accession>
<name>A0A0L1JR28_9RHOB</name>
<reference evidence="1 2" key="1">
    <citation type="journal article" date="2015" name="Int. J. Syst. Evol. Microbiol.">
        <title>Aestuariivita atlantica sp. nov., isolated from deep sea sediment of the Atlantic Ocean.</title>
        <authorList>
            <person name="Li G."/>
            <person name="Lai Q."/>
            <person name="Du Y."/>
            <person name="Liu X."/>
            <person name="Sun F."/>
            <person name="Shao Z."/>
        </authorList>
    </citation>
    <scope>NUCLEOTIDE SEQUENCE [LARGE SCALE GENOMIC DNA]</scope>
    <source>
        <strain evidence="1 2">22II-S11-z3</strain>
    </source>
</reference>